<dbReference type="PANTHER" id="PTHR35861:SF1">
    <property type="entry name" value="PHAGE TAIL SHEATH PROTEIN"/>
    <property type="match status" value="1"/>
</dbReference>
<organism evidence="3 4">
    <name type="scientific">Candidatus Pantoea multigeneris</name>
    <dbReference type="NCBI Taxonomy" id="2608357"/>
    <lineage>
        <taxon>Bacteria</taxon>
        <taxon>Pseudomonadati</taxon>
        <taxon>Pseudomonadota</taxon>
        <taxon>Gammaproteobacteria</taxon>
        <taxon>Enterobacterales</taxon>
        <taxon>Erwiniaceae</taxon>
        <taxon>Pantoea</taxon>
    </lineage>
</organism>
<keyword evidence="4" id="KW-1185">Reference proteome</keyword>
<dbReference type="RefSeq" id="WP_167012509.1">
    <property type="nucleotide sequence ID" value="NZ_VWXF01000001.1"/>
</dbReference>
<reference evidence="3 4" key="1">
    <citation type="journal article" date="2019" name="bioRxiv">
        <title>Bacteria contribute to plant secondary compound degradation in a generalist herbivore system.</title>
        <authorList>
            <person name="Francoeur C.B."/>
            <person name="Khadempour L."/>
            <person name="Moreira-Soto R.D."/>
            <person name="Gotting K."/>
            <person name="Book A.J."/>
            <person name="Pinto-Tomas A.A."/>
            <person name="Keefover-Ring K."/>
            <person name="Currie C.R."/>
        </authorList>
    </citation>
    <scope>NUCLEOTIDE SEQUENCE [LARGE SCALE GENOMIC DNA]</scope>
    <source>
        <strain evidence="3">Acro-835</strain>
    </source>
</reference>
<comment type="caution">
    <text evidence="3">The sequence shown here is derived from an EMBL/GenBank/DDBJ whole genome shotgun (WGS) entry which is preliminary data.</text>
</comment>
<sequence>MAVFTLPKAPGVYVDEVDLPSFSISSSATAVPVILDGNSGSLDWWKALGEKPALINSFADVLSYFSASGSKSESVAYYSPRAVVSLLSRLSRGGPAHHPRLADAMGVNTKTADVPDWDRHTLPALKAYFDNGGGYCYLLPRDKLEWLDKLPDVTLVVQAGQSTVTSDILKYTAEGSGRFALLDGPEESKGDVKGELETALGGIQATEHAAVYYPWLKANWSIPGVTEIANVAPSAVAAGIICRTDNSVGPWKAPANAAVSSGLSPLVKVGSATQALFTSGNHTTKSVNILREFKGRGLLLWGARTLTTGGNAWGYVPVRRTFDMAERDIGRALESVLFEPNGQATWEAVRAAVENYLYNLWKKGALQGNTPEEAFFIQVGLGVTMTQADIDNGILKARIGIAVVRPAEFIVLEFSQQVASGA</sequence>
<dbReference type="InterPro" id="IPR052042">
    <property type="entry name" value="Tail_sheath_structural"/>
</dbReference>
<dbReference type="PANTHER" id="PTHR35861">
    <property type="match status" value="1"/>
</dbReference>
<gene>
    <name evidence="3" type="ORF">F3J40_02860</name>
</gene>
<dbReference type="Gene3D" id="3.40.50.11780">
    <property type="match status" value="1"/>
</dbReference>
<evidence type="ECO:0000313" key="4">
    <source>
        <dbReference type="Proteomes" id="UP001515683"/>
    </source>
</evidence>
<evidence type="ECO:0000259" key="2">
    <source>
        <dbReference type="Pfam" id="PF17482"/>
    </source>
</evidence>
<evidence type="ECO:0000256" key="1">
    <source>
        <dbReference type="ARBA" id="ARBA00008005"/>
    </source>
</evidence>
<dbReference type="Proteomes" id="UP001515683">
    <property type="component" value="Unassembled WGS sequence"/>
</dbReference>
<feature type="domain" description="Tail sheath protein C-terminal" evidence="2">
    <location>
        <begin position="311"/>
        <end position="415"/>
    </location>
</feature>
<evidence type="ECO:0000313" key="3">
    <source>
        <dbReference type="EMBL" id="NIF20559.1"/>
    </source>
</evidence>
<proteinExistence type="inferred from homology"/>
<dbReference type="Pfam" id="PF17482">
    <property type="entry name" value="Phage_sheath_1C"/>
    <property type="match status" value="1"/>
</dbReference>
<accession>A0ABX0RA31</accession>
<dbReference type="EMBL" id="VWXF01000001">
    <property type="protein sequence ID" value="NIF20559.1"/>
    <property type="molecule type" value="Genomic_DNA"/>
</dbReference>
<name>A0ABX0RA31_9GAMM</name>
<comment type="similarity">
    <text evidence="1">Belongs to the myoviridae tail sheath protein family.</text>
</comment>
<protein>
    <submittedName>
        <fullName evidence="3">Phage tail sheath family protein</fullName>
    </submittedName>
</protein>
<dbReference type="InterPro" id="IPR020287">
    <property type="entry name" value="Tail_sheath_C"/>
</dbReference>